<evidence type="ECO:0000313" key="2">
    <source>
        <dbReference type="Proteomes" id="UP001183420"/>
    </source>
</evidence>
<keyword evidence="2" id="KW-1185">Reference proteome</keyword>
<protein>
    <submittedName>
        <fullName evidence="1">Uncharacterized protein</fullName>
    </submittedName>
</protein>
<comment type="caution">
    <text evidence="1">The sequence shown here is derived from an EMBL/GenBank/DDBJ whole genome shotgun (WGS) entry which is preliminary data.</text>
</comment>
<sequence>MDIRDLDVVARGVAWKFVLDLADPMIPPSGYGHMVALFDGTIEIFDRWLPGSKEPDELIEKAEIIDGIPFCPLREVLDWKLRSARHKDRTDIRILEKHLRS</sequence>
<dbReference type="Proteomes" id="UP001183420">
    <property type="component" value="Unassembled WGS sequence"/>
</dbReference>
<proteinExistence type="predicted"/>
<reference evidence="2" key="1">
    <citation type="submission" date="2023-07" db="EMBL/GenBank/DDBJ databases">
        <title>30 novel species of actinomycetes from the DSMZ collection.</title>
        <authorList>
            <person name="Nouioui I."/>
        </authorList>
    </citation>
    <scope>NUCLEOTIDE SEQUENCE [LARGE SCALE GENOMIC DNA]</scope>
    <source>
        <strain evidence="2">DSM 44918</strain>
    </source>
</reference>
<dbReference type="EMBL" id="JAVREM010000005">
    <property type="protein sequence ID" value="MDT0318249.1"/>
    <property type="molecule type" value="Genomic_DNA"/>
</dbReference>
<organism evidence="1 2">
    <name type="scientific">Streptomyces millisiae</name>
    <dbReference type="NCBI Taxonomy" id="3075542"/>
    <lineage>
        <taxon>Bacteria</taxon>
        <taxon>Bacillati</taxon>
        <taxon>Actinomycetota</taxon>
        <taxon>Actinomycetes</taxon>
        <taxon>Kitasatosporales</taxon>
        <taxon>Streptomycetaceae</taxon>
        <taxon>Streptomyces</taxon>
    </lineage>
</organism>
<gene>
    <name evidence="1" type="ORF">RNC47_07870</name>
</gene>
<evidence type="ECO:0000313" key="1">
    <source>
        <dbReference type="EMBL" id="MDT0318249.1"/>
    </source>
</evidence>
<accession>A0ABU2LKX0</accession>
<name>A0ABU2LKX0_9ACTN</name>
<dbReference type="RefSeq" id="WP_311596799.1">
    <property type="nucleotide sequence ID" value="NZ_JAVREM010000005.1"/>
</dbReference>